<dbReference type="Proteomes" id="UP000198964">
    <property type="component" value="Unassembled WGS sequence"/>
</dbReference>
<dbReference type="EMBL" id="FONW01000002">
    <property type="protein sequence ID" value="SFF09576.1"/>
    <property type="molecule type" value="Genomic_DNA"/>
</dbReference>
<accession>A0A1I2FYJ6</accession>
<evidence type="ECO:0000313" key="2">
    <source>
        <dbReference type="Proteomes" id="UP000198964"/>
    </source>
</evidence>
<gene>
    <name evidence="1" type="ORF">SAMN05216283_102647</name>
</gene>
<reference evidence="1 2" key="1">
    <citation type="submission" date="2016-10" db="EMBL/GenBank/DDBJ databases">
        <authorList>
            <person name="de Groot N.N."/>
        </authorList>
    </citation>
    <scope>NUCLEOTIDE SEQUENCE [LARGE SCALE GENOMIC DNA]</scope>
    <source>
        <strain evidence="1 2">CGMCC 1.9156</strain>
    </source>
</reference>
<evidence type="ECO:0000313" key="1">
    <source>
        <dbReference type="EMBL" id="SFF09576.1"/>
    </source>
</evidence>
<keyword evidence="2" id="KW-1185">Reference proteome</keyword>
<name>A0A1I2FYJ6_9BACT</name>
<organism evidence="1 2">
    <name type="scientific">Sunxiuqinia elliptica</name>
    <dbReference type="NCBI Taxonomy" id="655355"/>
    <lineage>
        <taxon>Bacteria</taxon>
        <taxon>Pseudomonadati</taxon>
        <taxon>Bacteroidota</taxon>
        <taxon>Bacteroidia</taxon>
        <taxon>Marinilabiliales</taxon>
        <taxon>Prolixibacteraceae</taxon>
        <taxon>Sunxiuqinia</taxon>
    </lineage>
</organism>
<sequence>MILIGLLVVLLFFPSNLSAKRINFNFSTIVPTVTGYVEVKGGSNRNHYIKIKISNLDRIEKMECSELTYVLWMETDQDETENLGQLVSTPVLFSSKLQVTVETVSSYQPVKVFITTESEVNVQYPGQQVVLTTDRF</sequence>
<dbReference type="AlphaFoldDB" id="A0A1I2FYJ6"/>
<proteinExistence type="predicted"/>
<protein>
    <submittedName>
        <fullName evidence="1">Uncharacterized protein</fullName>
    </submittedName>
</protein>